<dbReference type="InterPro" id="IPR039565">
    <property type="entry name" value="BamD-like"/>
</dbReference>
<evidence type="ECO:0000256" key="1">
    <source>
        <dbReference type="ARBA" id="ARBA00022729"/>
    </source>
</evidence>
<evidence type="ECO:0000313" key="7">
    <source>
        <dbReference type="EMBL" id="VFP79814.1"/>
    </source>
</evidence>
<evidence type="ECO:0000256" key="4">
    <source>
        <dbReference type="HAMAP-Rule" id="MF_00922"/>
    </source>
</evidence>
<dbReference type="GO" id="GO:0043165">
    <property type="term" value="P:Gram-negative-bacterium-type cell outer membrane assembly"/>
    <property type="evidence" value="ECO:0007669"/>
    <property type="project" value="UniProtKB-UniRule"/>
</dbReference>
<dbReference type="Proteomes" id="UP000294412">
    <property type="component" value="Chromosome"/>
</dbReference>
<evidence type="ECO:0000256" key="5">
    <source>
        <dbReference type="SAM" id="SignalP"/>
    </source>
</evidence>
<evidence type="ECO:0000259" key="6">
    <source>
        <dbReference type="Pfam" id="PF13525"/>
    </source>
</evidence>
<dbReference type="InterPro" id="IPR011990">
    <property type="entry name" value="TPR-like_helical_dom_sf"/>
</dbReference>
<gene>
    <name evidence="4 7" type="primary">bamD</name>
    <name evidence="7" type="ORF">ERCICUMA2628_360</name>
</gene>
<evidence type="ECO:0000256" key="2">
    <source>
        <dbReference type="ARBA" id="ARBA00023136"/>
    </source>
</evidence>
<dbReference type="SUPFAM" id="SSF48452">
    <property type="entry name" value="TPR-like"/>
    <property type="match status" value="1"/>
</dbReference>
<dbReference type="HAMAP" id="MF_00922">
    <property type="entry name" value="OM_assembly_BamD"/>
    <property type="match status" value="1"/>
</dbReference>
<dbReference type="Gene3D" id="1.25.40.10">
    <property type="entry name" value="Tetratricopeptide repeat domain"/>
    <property type="match status" value="1"/>
</dbReference>
<keyword evidence="3 4" id="KW-0998">Cell outer membrane</keyword>
<dbReference type="GO" id="GO:0051205">
    <property type="term" value="P:protein insertion into membrane"/>
    <property type="evidence" value="ECO:0007669"/>
    <property type="project" value="UniProtKB-UniRule"/>
</dbReference>
<dbReference type="RefSeq" id="WP_157993567.1">
    <property type="nucleotide sequence ID" value="NZ_LR217703.1"/>
</dbReference>
<keyword evidence="1 4" id="KW-0732">Signal</keyword>
<dbReference type="OrthoDB" id="9779191at2"/>
<dbReference type="EMBL" id="LR217703">
    <property type="protein sequence ID" value="VFP79814.1"/>
    <property type="molecule type" value="Genomic_DNA"/>
</dbReference>
<dbReference type="Pfam" id="PF13525">
    <property type="entry name" value="YfiO"/>
    <property type="match status" value="1"/>
</dbReference>
<reference evidence="7 8" key="1">
    <citation type="submission" date="2019-02" db="EMBL/GenBank/DDBJ databases">
        <authorList>
            <person name="Manzano-Marin A."/>
            <person name="Manzano-Marin A."/>
        </authorList>
    </citation>
    <scope>NUCLEOTIDE SEQUENCE [LARGE SCALE GENOMIC DNA]</scope>
    <source>
        <strain evidence="7 8">ErCicuneomaculata</strain>
    </source>
</reference>
<comment type="similarity">
    <text evidence="4">Belongs to the BamD family.</text>
</comment>
<dbReference type="CDD" id="cd15830">
    <property type="entry name" value="BamD"/>
    <property type="match status" value="1"/>
</dbReference>
<feature type="signal peptide" evidence="5">
    <location>
        <begin position="1"/>
        <end position="23"/>
    </location>
</feature>
<name>A0A451D2G7_9GAMM</name>
<keyword evidence="2 4" id="KW-0472">Membrane</keyword>
<sequence length="243" mass="28638" precursor="true">MTNKKYLLISVILNLWLCGCSQSTSMIHDNHSLTMFTSAEKKIKDGKFKEAIVQLESMNTHDILSPYFKQMQIYLIYAYYKNGDLTLALEAIDHFIRLYPDHKNLDYVIYIRGLTYMAQDQNPIQNFFKVNRLDRDPLYRISAFNSFSQLIQNYPNSQYIVNARKNLLYLKERQAYYNLSVAEFYAQHQAYIAVVKRVEKMITDYPDTQALRKALPLMENAYRKLHLYTQAQQIKKIIIANAV</sequence>
<dbReference type="NCBIfam" id="TIGR03302">
    <property type="entry name" value="OM_YfiO"/>
    <property type="match status" value="1"/>
</dbReference>
<dbReference type="InterPro" id="IPR017689">
    <property type="entry name" value="BamD"/>
</dbReference>
<dbReference type="AlphaFoldDB" id="A0A451D2G7"/>
<comment type="subunit">
    <text evidence="4">Part of the Bam complex, which is composed of the outer membrane protein BamA, and four lipoproteins BamB, BamC, BamD and BamE.</text>
</comment>
<feature type="chain" id="PRO_5019598910" description="Outer membrane protein assembly factor BamD" evidence="5">
    <location>
        <begin position="24"/>
        <end position="243"/>
    </location>
</feature>
<dbReference type="PROSITE" id="PS51257">
    <property type="entry name" value="PROKAR_LIPOPROTEIN"/>
    <property type="match status" value="1"/>
</dbReference>
<dbReference type="GO" id="GO:0009279">
    <property type="term" value="C:cell outer membrane"/>
    <property type="evidence" value="ECO:0007669"/>
    <property type="project" value="UniProtKB-SubCell"/>
</dbReference>
<protein>
    <recommendedName>
        <fullName evidence="4">Outer membrane protein assembly factor BamD</fullName>
    </recommendedName>
</protein>
<evidence type="ECO:0000313" key="8">
    <source>
        <dbReference type="Proteomes" id="UP000294412"/>
    </source>
</evidence>
<comment type="subcellular location">
    <subcellularLocation>
        <location evidence="4">Cell outer membrane</location>
        <topology evidence="4">Lipid-anchor</topology>
    </subcellularLocation>
</comment>
<keyword evidence="4" id="KW-0564">Palmitate</keyword>
<keyword evidence="4" id="KW-0449">Lipoprotein</keyword>
<proteinExistence type="inferred from homology"/>
<feature type="domain" description="Outer membrane lipoprotein BamD-like" evidence="6">
    <location>
        <begin position="31"/>
        <end position="235"/>
    </location>
</feature>
<comment type="function">
    <text evidence="4">Part of the outer membrane protein assembly complex, which is involved in assembly and insertion of beta-barrel proteins into the outer membrane. Constitutes, with BamA, the core component of the assembly machinery.</text>
</comment>
<accession>A0A451D2G7</accession>
<organism evidence="7 8">
    <name type="scientific">Candidatus Erwinia haradaeae</name>
    <dbReference type="NCBI Taxonomy" id="1922217"/>
    <lineage>
        <taxon>Bacteria</taxon>
        <taxon>Pseudomonadati</taxon>
        <taxon>Pseudomonadota</taxon>
        <taxon>Gammaproteobacteria</taxon>
        <taxon>Enterobacterales</taxon>
        <taxon>Erwiniaceae</taxon>
        <taxon>Erwinia</taxon>
    </lineage>
</organism>
<evidence type="ECO:0000256" key="3">
    <source>
        <dbReference type="ARBA" id="ARBA00023237"/>
    </source>
</evidence>